<organism evidence="2 3">
    <name type="scientific">Pedosphaera parvula (strain Ellin514)</name>
    <dbReference type="NCBI Taxonomy" id="320771"/>
    <lineage>
        <taxon>Bacteria</taxon>
        <taxon>Pseudomonadati</taxon>
        <taxon>Verrucomicrobiota</taxon>
        <taxon>Pedosphaerae</taxon>
        <taxon>Pedosphaerales</taxon>
        <taxon>Pedosphaeraceae</taxon>
        <taxon>Pedosphaera</taxon>
    </lineage>
</organism>
<feature type="binding site" evidence="1">
    <location>
        <position position="130"/>
    </location>
    <ligand>
        <name>a divalent metal cation</name>
        <dbReference type="ChEBI" id="CHEBI:60240"/>
        <label>2</label>
    </ligand>
</feature>
<sequence length="270" mass="30944">MSAALYDAHNHLQATELSPHLGTIQRQLNELNVAKMVVNGTQEQDWPAVLELARNNRMVIPTFGLHPWYVSQRSVHWQEKLTTCLNQVPAGIGEIGLDRWIEDYDLPQQEEVFVWQLRLAAERNLPVSIHCLRAWGRLLELLQEQPRPQCGFLLHSYGGPQEMIQPLAKLGAYFSISGHFAQERKGRQQEVFRQVPRDRLLIETDAPDMLPPEKYTDFPITGESSGKAVNNPANIGAIYRFVAELVDEQADVLRQRTEENFRKLFGRLLD</sequence>
<dbReference type="STRING" id="320771.Cflav_PD6453"/>
<dbReference type="SUPFAM" id="SSF51556">
    <property type="entry name" value="Metallo-dependent hydrolases"/>
    <property type="match status" value="1"/>
</dbReference>
<dbReference type="PANTHER" id="PTHR47176:SF1">
    <property type="entry name" value="OS04G0577500 PROTEIN"/>
    <property type="match status" value="1"/>
</dbReference>
<gene>
    <name evidence="2" type="ORF">Cflav_PD6453</name>
</gene>
<dbReference type="PANTHER" id="PTHR47176">
    <property type="entry name" value="OSJNBA0020J04.13 PROTEIN"/>
    <property type="match status" value="1"/>
</dbReference>
<feature type="binding site" evidence="1">
    <location>
        <position position="11"/>
    </location>
    <ligand>
        <name>a divalent metal cation</name>
        <dbReference type="ChEBI" id="CHEBI:60240"/>
        <label>1</label>
    </ligand>
</feature>
<dbReference type="PIRSF" id="PIRSF005902">
    <property type="entry name" value="DNase_TatD"/>
    <property type="match status" value="1"/>
</dbReference>
<proteinExistence type="predicted"/>
<dbReference type="RefSeq" id="WP_007413930.1">
    <property type="nucleotide sequence ID" value="NZ_ABOX02000006.1"/>
</dbReference>
<dbReference type="Gene3D" id="3.20.20.140">
    <property type="entry name" value="Metal-dependent hydrolases"/>
    <property type="match status" value="1"/>
</dbReference>
<evidence type="ECO:0000313" key="3">
    <source>
        <dbReference type="Proteomes" id="UP000003688"/>
    </source>
</evidence>
<dbReference type="GO" id="GO:0046872">
    <property type="term" value="F:metal ion binding"/>
    <property type="evidence" value="ECO:0007669"/>
    <property type="project" value="UniProtKB-KW"/>
</dbReference>
<evidence type="ECO:0000313" key="2">
    <source>
        <dbReference type="EMBL" id="EEF62178.1"/>
    </source>
</evidence>
<feature type="binding site" evidence="1">
    <location>
        <position position="94"/>
    </location>
    <ligand>
        <name>a divalent metal cation</name>
        <dbReference type="ChEBI" id="CHEBI:60240"/>
        <label>1</label>
    </ligand>
</feature>
<comment type="caution">
    <text evidence="2">The sequence shown here is derived from an EMBL/GenBank/DDBJ whole genome shotgun (WGS) entry which is preliminary data.</text>
</comment>
<dbReference type="InterPro" id="IPR001130">
    <property type="entry name" value="TatD-like"/>
</dbReference>
<keyword evidence="1" id="KW-0479">Metal-binding</keyword>
<dbReference type="EMBL" id="ABOX02000006">
    <property type="protein sequence ID" value="EEF62178.1"/>
    <property type="molecule type" value="Genomic_DNA"/>
</dbReference>
<name>B9XDN2_PEDPL</name>
<accession>B9XDN2</accession>
<dbReference type="Pfam" id="PF01026">
    <property type="entry name" value="TatD_DNase"/>
    <property type="match status" value="1"/>
</dbReference>
<feature type="binding site" evidence="1">
    <location>
        <position position="155"/>
    </location>
    <ligand>
        <name>a divalent metal cation</name>
        <dbReference type="ChEBI" id="CHEBI:60240"/>
        <label>2</label>
    </ligand>
</feature>
<evidence type="ECO:0000256" key="1">
    <source>
        <dbReference type="PIRSR" id="PIRSR005902-1"/>
    </source>
</evidence>
<keyword evidence="3" id="KW-1185">Reference proteome</keyword>
<reference evidence="2 3" key="1">
    <citation type="journal article" date="2011" name="J. Bacteriol.">
        <title>Genome sequence of 'Pedosphaera parvula' Ellin514, an aerobic Verrucomicrobial isolate from pasture soil.</title>
        <authorList>
            <person name="Kant R."/>
            <person name="van Passel M.W."/>
            <person name="Sangwan P."/>
            <person name="Palva A."/>
            <person name="Lucas S."/>
            <person name="Copeland A."/>
            <person name="Lapidus A."/>
            <person name="Glavina Del Rio T."/>
            <person name="Dalin E."/>
            <person name="Tice H."/>
            <person name="Bruce D."/>
            <person name="Goodwin L."/>
            <person name="Pitluck S."/>
            <person name="Chertkov O."/>
            <person name="Larimer F.W."/>
            <person name="Land M.L."/>
            <person name="Hauser L."/>
            <person name="Brettin T.S."/>
            <person name="Detter J.C."/>
            <person name="Han S."/>
            <person name="de Vos W.M."/>
            <person name="Janssen P.H."/>
            <person name="Smidt H."/>
        </authorList>
    </citation>
    <scope>NUCLEOTIDE SEQUENCE [LARGE SCALE GENOMIC DNA]</scope>
    <source>
        <strain evidence="2 3">Ellin514</strain>
    </source>
</reference>
<dbReference type="CDD" id="cd01310">
    <property type="entry name" value="TatD_DNAse"/>
    <property type="match status" value="1"/>
</dbReference>
<dbReference type="AlphaFoldDB" id="B9XDN2"/>
<dbReference type="InterPro" id="IPR032466">
    <property type="entry name" value="Metal_Hydrolase"/>
</dbReference>
<feature type="binding site" evidence="1">
    <location>
        <position position="205"/>
    </location>
    <ligand>
        <name>a divalent metal cation</name>
        <dbReference type="ChEBI" id="CHEBI:60240"/>
        <label>1</label>
    </ligand>
</feature>
<dbReference type="GO" id="GO:0016788">
    <property type="term" value="F:hydrolase activity, acting on ester bonds"/>
    <property type="evidence" value="ECO:0007669"/>
    <property type="project" value="InterPro"/>
</dbReference>
<dbReference type="Proteomes" id="UP000003688">
    <property type="component" value="Unassembled WGS sequence"/>
</dbReference>
<dbReference type="OrthoDB" id="9810005at2"/>
<feature type="binding site" evidence="1">
    <location>
        <position position="9"/>
    </location>
    <ligand>
        <name>a divalent metal cation</name>
        <dbReference type="ChEBI" id="CHEBI:60240"/>
        <label>1</label>
    </ligand>
</feature>
<protein>
    <submittedName>
        <fullName evidence="2">TatD-related deoxyribonuclease</fullName>
    </submittedName>
</protein>